<feature type="transmembrane region" description="Helical" evidence="1">
    <location>
        <begin position="160"/>
        <end position="177"/>
    </location>
</feature>
<gene>
    <name evidence="2" type="ORF">EDD18DRAFT_1463253</name>
</gene>
<dbReference type="EMBL" id="JAUEPU010000016">
    <property type="protein sequence ID" value="KAK0496097.1"/>
    <property type="molecule type" value="Genomic_DNA"/>
</dbReference>
<organism evidence="2 3">
    <name type="scientific">Armillaria luteobubalina</name>
    <dbReference type="NCBI Taxonomy" id="153913"/>
    <lineage>
        <taxon>Eukaryota</taxon>
        <taxon>Fungi</taxon>
        <taxon>Dikarya</taxon>
        <taxon>Basidiomycota</taxon>
        <taxon>Agaricomycotina</taxon>
        <taxon>Agaricomycetes</taxon>
        <taxon>Agaricomycetidae</taxon>
        <taxon>Agaricales</taxon>
        <taxon>Marasmiineae</taxon>
        <taxon>Physalacriaceae</taxon>
        <taxon>Armillaria</taxon>
    </lineage>
</organism>
<evidence type="ECO:0000313" key="2">
    <source>
        <dbReference type="EMBL" id="KAK0496097.1"/>
    </source>
</evidence>
<keyword evidence="1" id="KW-0472">Membrane</keyword>
<dbReference type="AlphaFoldDB" id="A0AA39Q4H9"/>
<protein>
    <submittedName>
        <fullName evidence="2">Uncharacterized protein</fullName>
    </submittedName>
</protein>
<feature type="transmembrane region" description="Helical" evidence="1">
    <location>
        <begin position="81"/>
        <end position="106"/>
    </location>
</feature>
<feature type="transmembrane region" description="Helical" evidence="1">
    <location>
        <begin position="189"/>
        <end position="213"/>
    </location>
</feature>
<dbReference type="Proteomes" id="UP001175228">
    <property type="component" value="Unassembled WGS sequence"/>
</dbReference>
<feature type="transmembrane region" description="Helical" evidence="1">
    <location>
        <begin position="30"/>
        <end position="52"/>
    </location>
</feature>
<comment type="caution">
    <text evidence="2">The sequence shown here is derived from an EMBL/GenBank/DDBJ whole genome shotgun (WGS) entry which is preliminary data.</text>
</comment>
<evidence type="ECO:0000256" key="1">
    <source>
        <dbReference type="SAM" id="Phobius"/>
    </source>
</evidence>
<name>A0AA39Q4H9_9AGAR</name>
<feature type="transmembrane region" description="Helical" evidence="1">
    <location>
        <begin position="234"/>
        <end position="256"/>
    </location>
</feature>
<feature type="transmembrane region" description="Helical" evidence="1">
    <location>
        <begin position="126"/>
        <end position="148"/>
    </location>
</feature>
<keyword evidence="3" id="KW-1185">Reference proteome</keyword>
<sequence>MATQTDIPPDLTSDDKVLMSQSLDSALNAIILYAQLHGIYTGIFAVSLWNICDPGAFLLRIQADVNGIDINKCRSIRRATIVIIILLYAFITTNFAATWSYLYFAFINNGDNIWTVFLKFEVPQQAFTWEMGLSSLISTVFADLYIIWCCWIVWGQRWPVVLLPILSLVSVIVSRIMEMYLKDINSPVIIVFNLLYISFTLTTTLSCTLLIIYRIATIVGIGYRAEGRLTVYHRFLEVLVESSALYSICLILNLAFTIHNNFAWSHYLDVTTGIAKGIAPTLLIGRAAAGHTRPQDESDGSASTVSSIHFQVDSEVGTTSSIGSTAEIVAPGFATDIEVQHE</sequence>
<evidence type="ECO:0000313" key="3">
    <source>
        <dbReference type="Proteomes" id="UP001175228"/>
    </source>
</evidence>
<keyword evidence="1" id="KW-0812">Transmembrane</keyword>
<keyword evidence="1" id="KW-1133">Transmembrane helix</keyword>
<proteinExistence type="predicted"/>
<accession>A0AA39Q4H9</accession>
<reference evidence="2" key="1">
    <citation type="submission" date="2023-06" db="EMBL/GenBank/DDBJ databases">
        <authorList>
            <consortium name="Lawrence Berkeley National Laboratory"/>
            <person name="Ahrendt S."/>
            <person name="Sahu N."/>
            <person name="Indic B."/>
            <person name="Wong-Bajracharya J."/>
            <person name="Merenyi Z."/>
            <person name="Ke H.-M."/>
            <person name="Monk M."/>
            <person name="Kocsube S."/>
            <person name="Drula E."/>
            <person name="Lipzen A."/>
            <person name="Balint B."/>
            <person name="Henrissat B."/>
            <person name="Andreopoulos B."/>
            <person name="Martin F.M."/>
            <person name="Harder C.B."/>
            <person name="Rigling D."/>
            <person name="Ford K.L."/>
            <person name="Foster G.D."/>
            <person name="Pangilinan J."/>
            <person name="Papanicolaou A."/>
            <person name="Barry K."/>
            <person name="LaButti K."/>
            <person name="Viragh M."/>
            <person name="Koriabine M."/>
            <person name="Yan M."/>
            <person name="Riley R."/>
            <person name="Champramary S."/>
            <person name="Plett K.L."/>
            <person name="Tsai I.J."/>
            <person name="Slot J."/>
            <person name="Sipos G."/>
            <person name="Plett J."/>
            <person name="Nagy L.G."/>
            <person name="Grigoriev I.V."/>
        </authorList>
    </citation>
    <scope>NUCLEOTIDE SEQUENCE</scope>
    <source>
        <strain evidence="2">HWK02</strain>
    </source>
</reference>